<dbReference type="OrthoDB" id="7613258at2759"/>
<evidence type="ECO:0000313" key="5">
    <source>
        <dbReference type="Proteomes" id="UP000053105"/>
    </source>
</evidence>
<dbReference type="Pfam" id="PF24082">
    <property type="entry name" value="SPEF2_C"/>
    <property type="match status" value="2"/>
</dbReference>
<feature type="region of interest" description="Disordered" evidence="1">
    <location>
        <begin position="194"/>
        <end position="228"/>
    </location>
</feature>
<feature type="domain" description="SPEF2 C-terminal" evidence="3">
    <location>
        <begin position="1252"/>
        <end position="1334"/>
    </location>
</feature>
<dbReference type="Gene3D" id="3.40.50.300">
    <property type="entry name" value="P-loop containing nucleotide triphosphate hydrolases"/>
    <property type="match status" value="1"/>
</dbReference>
<feature type="compositionally biased region" description="Basic and acidic residues" evidence="1">
    <location>
        <begin position="622"/>
        <end position="647"/>
    </location>
</feature>
<evidence type="ECO:0000259" key="3">
    <source>
        <dbReference type="Pfam" id="PF24082"/>
    </source>
</evidence>
<accession>A0A0N0BK35</accession>
<feature type="domain" description="CPC1/SPEF2" evidence="2">
    <location>
        <begin position="291"/>
        <end position="424"/>
    </location>
</feature>
<keyword evidence="4" id="KW-0969">Cilium</keyword>
<dbReference type="InterPro" id="IPR027417">
    <property type="entry name" value="P-loop_NTPase"/>
</dbReference>
<feature type="domain" description="SPEF2 C-terminal" evidence="3">
    <location>
        <begin position="1367"/>
        <end position="1429"/>
    </location>
</feature>
<dbReference type="PANTHER" id="PTHR14919">
    <property type="entry name" value="KPL2-RELATED"/>
    <property type="match status" value="1"/>
</dbReference>
<dbReference type="EMBL" id="KQ435709">
    <property type="protein sequence ID" value="KOX80038.1"/>
    <property type="molecule type" value="Genomic_DNA"/>
</dbReference>
<evidence type="ECO:0000313" key="4">
    <source>
        <dbReference type="EMBL" id="KOX80038.1"/>
    </source>
</evidence>
<dbReference type="PANTHER" id="PTHR14919:SF0">
    <property type="entry name" value="SPERM FLAGELLAR PROTEIN 2"/>
    <property type="match status" value="1"/>
</dbReference>
<evidence type="ECO:0000259" key="2">
    <source>
        <dbReference type="Pfam" id="PF22946"/>
    </source>
</evidence>
<dbReference type="InterPro" id="IPR052634">
    <property type="entry name" value="Sperm_flagellar-bone_growth"/>
</dbReference>
<keyword evidence="4" id="KW-0282">Flagellum</keyword>
<keyword evidence="4" id="KW-0966">Cell projection</keyword>
<feature type="region of interest" description="Disordered" evidence="1">
    <location>
        <begin position="1477"/>
        <end position="1496"/>
    </location>
</feature>
<feature type="compositionally biased region" description="Polar residues" evidence="1">
    <location>
        <begin position="1121"/>
        <end position="1135"/>
    </location>
</feature>
<feature type="region of interest" description="Disordered" evidence="1">
    <location>
        <begin position="1116"/>
        <end position="1160"/>
    </location>
</feature>
<proteinExistence type="predicted"/>
<organism evidence="4 5">
    <name type="scientific">Melipona quadrifasciata</name>
    <dbReference type="NCBI Taxonomy" id="166423"/>
    <lineage>
        <taxon>Eukaryota</taxon>
        <taxon>Metazoa</taxon>
        <taxon>Ecdysozoa</taxon>
        <taxon>Arthropoda</taxon>
        <taxon>Hexapoda</taxon>
        <taxon>Insecta</taxon>
        <taxon>Pterygota</taxon>
        <taxon>Neoptera</taxon>
        <taxon>Endopterygota</taxon>
        <taxon>Hymenoptera</taxon>
        <taxon>Apocrita</taxon>
        <taxon>Aculeata</taxon>
        <taxon>Apoidea</taxon>
        <taxon>Anthophila</taxon>
        <taxon>Apidae</taxon>
        <taxon>Melipona</taxon>
    </lineage>
</organism>
<protein>
    <submittedName>
        <fullName evidence="4">Sperm flagellar protein 2</fullName>
    </submittedName>
</protein>
<dbReference type="InterPro" id="IPR056199">
    <property type="entry name" value="SPEF2_C"/>
</dbReference>
<dbReference type="STRING" id="166423.A0A0N0BK35"/>
<name>A0A0N0BK35_9HYME</name>
<dbReference type="Pfam" id="PF22946">
    <property type="entry name" value="SPEF2_D5"/>
    <property type="match status" value="1"/>
</dbReference>
<keyword evidence="5" id="KW-1185">Reference proteome</keyword>
<dbReference type="Proteomes" id="UP000053105">
    <property type="component" value="Unassembled WGS sequence"/>
</dbReference>
<sequence>MSDILRNWMQARLGILIDLTPDVFGHYTRDGTLLAQILHNYDVINREQLETIVATQDPALCRVNLKYLSIWLRFVGIDFDDESIDEISCGKGTTSLRIFYKLYLSLETKDRLHFVTLQKERERFLPGSKKFEVTRVCEDPPPYQPPVHPLSAKLAKGADVVDWHRTKLPAILAKQEESEELDRFARRHVARRKRLAKGDEREDESVERERRGKRCDSGKEDESEEEVNVKAVGDDPEMARLYVEWLKSRRKRATTAAALKSKMQKALFSELWERMAEREERALDEAIGRRVLDQSRYEKQIVTKLCEVREQKNVMAKNQKVVEDITQEAEELEHWASYERARESRSKRQKEIETECARMCELRRRLRLAKIRKIRERHWTICREVVEDLATIALNVGDHRRVNDGYVPLTLLGEWRTLFLKCQPIFDEEIPHDARQQREESDLLLKSDAWTKIGKIGKVDALRDALFDDYLETRPPWDVSLPAIGEESREIARLGRLVLGRVVHRLLDGLYAKPLDQSQVLLSKFKNLAIVLGIGNASVYELIRAVLDRSGIRTVRMEDAINHCLERYKQEMSDVRQIDSTIIAATAEVVRELENEKKRISCSRFARLGKRPDEESISVPETTERKSKVREKSLASREEESNTRDKQTQTPRNIPYDDLDPVLTDTACIGKWAYEFLTLGEPITDDLATNILIEYLKSLMNAKSWVLIDYPNTYEQMSRLETALTGSTPPPESKERELDDIAMEDIETLKPRIVFDDKSDPFASNRQSRLVPEPIARQRADTASRTFAGLFVRVKQQPKHLETGGRAYELLKEDAPSIDRFYASLRIARVFYYTSFDSATLKKLVRLVMGNLLERRSSEELFGDTLSVLERDAKRGAASPKAAVVRQLVIGDEIDDDVYTTEREPKDLAFDDSQVELEQARPGEPNWRWIDFPLPPVLSENLARRWESLEAAYIEELKQLLFIKSVHSSSVAPYADFVRRNALDFVGRPDSKQDLLHRFQRAFNAIDEDARHDADVKCELHRRVADFQTELWEICDRRRREAEDARKRHVDDRWTVREAVVLFDAYVGIVQAEIDRCVDATRLLQDYYLGMARRPLRETGVSKVVLNRIEIETDDTERQISKGQPSFSNRSSNPADRSIERKRRTKDRSSPVITFATPPAAPDRESLRKAIDDLMIDRQKIVEDVEDVGLFRGILENVRCARSIVDASLAASIDSIEREQHRDSSVDSADSIAARGQHLALEWRYAEEGEPMLLPCRWYQLRPGDVSRVIDRLFVSVDYVDWREFLVHAMDLPAPTLREILVARDRFRAQDPNLGEVVSLAQYRRTSLWFLEEYFDEPGRDWSFEDSHGEKLCQLLNGDATVSLQLLESCSSPEETLRRMLAKELLCRMYMTDRRSVNYTALLLAFCKDENPRDGFAKALALALGSRVCADTEEGERYAKELLERKRLARQAPPPPREALEVAKTTLEHLMRQIQRRIDRDSEDQESSPEGTNTFKLFGESIPESVEAESFGSRGYAWMESAPESEVDHEVVVYWLPLDVCITVLAAAVPWRVLNSEVVGKCKTFAERLASVYEELRDVDLNDEENVALAHRLLNHEFMTQLLNKVGKFTAKSLASIVGEILLERRDA</sequence>
<gene>
    <name evidence="4" type="ORF">WN51_06452</name>
</gene>
<feature type="compositionally biased region" description="Basic and acidic residues" evidence="1">
    <location>
        <begin position="207"/>
        <end position="220"/>
    </location>
</feature>
<evidence type="ECO:0000256" key="1">
    <source>
        <dbReference type="SAM" id="MobiDB-lite"/>
    </source>
</evidence>
<reference evidence="4 5" key="1">
    <citation type="submission" date="2015-07" db="EMBL/GenBank/DDBJ databases">
        <title>The genome of Melipona quadrifasciata.</title>
        <authorList>
            <person name="Pan H."/>
            <person name="Kapheim K."/>
        </authorList>
    </citation>
    <scope>NUCLEOTIDE SEQUENCE [LARGE SCALE GENOMIC DNA]</scope>
    <source>
        <strain evidence="4">0111107301</strain>
        <tissue evidence="4">Whole body</tissue>
    </source>
</reference>
<feature type="region of interest" description="Disordered" evidence="1">
    <location>
        <begin position="613"/>
        <end position="658"/>
    </location>
</feature>
<dbReference type="InterPro" id="IPR054517">
    <property type="entry name" value="SPEF2_D5"/>
</dbReference>